<feature type="chain" id="PRO_5043824689" description="SGNH hydrolase-type esterase domain-containing protein" evidence="1">
    <location>
        <begin position="42"/>
        <end position="1018"/>
    </location>
</feature>
<feature type="signal peptide" evidence="1">
    <location>
        <begin position="1"/>
        <end position="41"/>
    </location>
</feature>
<dbReference type="Proteomes" id="UP000236075">
    <property type="component" value="Unassembled WGS sequence"/>
</dbReference>
<dbReference type="PANTHER" id="PTHR30383:SF5">
    <property type="entry name" value="SGNH HYDROLASE-TYPE ESTERASE DOMAIN-CONTAINING PROTEIN"/>
    <property type="match status" value="1"/>
</dbReference>
<reference evidence="3 4" key="1">
    <citation type="journal article" date="2017" name="BMC Genomics">
        <title>Genome sequencing of 39 Akkermansia muciniphila isolates reveals its population structure, genomic and functional diverisity, and global distribution in mammalian gut microbiotas.</title>
        <authorList>
            <person name="Guo X."/>
            <person name="Li S."/>
            <person name="Zhang J."/>
            <person name="Wu F."/>
            <person name="Li X."/>
            <person name="Wu D."/>
            <person name="Zhang M."/>
            <person name="Ou Z."/>
            <person name="Jie Z."/>
            <person name="Yan Q."/>
            <person name="Li P."/>
            <person name="Yi J."/>
            <person name="Peng Y."/>
        </authorList>
    </citation>
    <scope>NUCLEOTIDE SEQUENCE [LARGE SCALE GENOMIC DNA]</scope>
    <source>
        <strain evidence="3 4">GP28</strain>
    </source>
</reference>
<evidence type="ECO:0000313" key="3">
    <source>
        <dbReference type="EMBL" id="PND00421.1"/>
    </source>
</evidence>
<evidence type="ECO:0000256" key="1">
    <source>
        <dbReference type="SAM" id="SignalP"/>
    </source>
</evidence>
<evidence type="ECO:0000259" key="2">
    <source>
        <dbReference type="Pfam" id="PF13472"/>
    </source>
</evidence>
<dbReference type="Gene3D" id="3.40.50.1110">
    <property type="entry name" value="SGNH hydrolase"/>
    <property type="match status" value="1"/>
</dbReference>
<sequence>MDVFFTLFQISFSFFLDALMKVRLPLPLLAALAAAFPAATAAPADTELGNVMYVGDSITHGVNSASYRWALHKIFTDNGISYQAEGVKTGNYSGGVTAGTSYGGQIFNNEHSSQASARAWEISGRSSGSRFDGSNIYNWLGLSGTKANGSAYSGQTFTGDNTPDTFFMMIGTNDLLSDGNNATLADRLDSVSQNLLNDMDTIVEAMFQANEHANVIILTIPCWTRHSNGNSDATHQAVSDYNDRLKTWGNGRQNVTVIDINAGIIDVTSSTPFYGVSSMFNNPGSDGLHPNAQGDLLMAGNIARAMGYAGRTAGQERKDAGGLAINFHQGGQSPAWSSNSQLENKGFSLANVTVDENGISLGQSGESSISYSWAEGTELQNGFTFDCNLVLGNGAADGWDTASDFSISLGNSSFYGTLNINEAYIKWGDAILYSLDMSANAENLRMAYICGNDMEGLKGGYYVWLGDMLIGEALSVTSGSGCNGLTIQYNGSGTAVLHDLALDGTGSYAPATSGMLNAEKSFISSGSFTQGGTPEGNIEWKTEGFTKTADNLAGSGTFNARAQADSSAGGTGNSVNVSITSGNATHIYANSGNYTGDVWLTISKEGQASAWYGAHGASGTLNGNAFLRFTDAATGGSTVFGAVNAAGVTGNVYLEFSAENASFGTFTSSNSSSVVGSYATDIQGNVDIVVNSGTFNHQIMGGIFANARTGTTTIGGNTHVYINGGSVTGNVMGGGLTGSISGGANVTVTGGVISGSVYGAGQGGSILAGSSVCLTGGLVKGDVYAGGKAGSIQGDTSVTITGNTATLYNGSSWGSISGGGSGGTVEGNSTVRIQNLSSGTTAYGFDKYAGNISGGTNVSGDRSLVLDHVTVDSLLASLSDFTHISAVNQTRTSLDSLGGALTVTIEAGSSLILNGTSDLTTLILGEHASLTLQGLTADAVVVDITGTTNYTLSLTEIPASLDNIKFLNDGVLYDAAMSMDLQANSAMLFAQVPEPGSAALALAGLAPLLWRRRRKMSH</sequence>
<keyword evidence="1" id="KW-0732">Signal</keyword>
<dbReference type="GO" id="GO:0004622">
    <property type="term" value="F:phosphatidylcholine lysophospholipase activity"/>
    <property type="evidence" value="ECO:0007669"/>
    <property type="project" value="TreeGrafter"/>
</dbReference>
<organism evidence="3 4">
    <name type="scientific">Akkermansia muciniphila</name>
    <dbReference type="NCBI Taxonomy" id="239935"/>
    <lineage>
        <taxon>Bacteria</taxon>
        <taxon>Pseudomonadati</taxon>
        <taxon>Verrucomicrobiota</taxon>
        <taxon>Verrucomicrobiia</taxon>
        <taxon>Verrucomicrobiales</taxon>
        <taxon>Akkermansiaceae</taxon>
        <taxon>Akkermansia</taxon>
    </lineage>
</organism>
<accession>A0AAX0WI21</accession>
<gene>
    <name evidence="3" type="ORF">CXT95_09355</name>
</gene>
<dbReference type="InterPro" id="IPR051532">
    <property type="entry name" value="Ester_Hydrolysis_Enzymes"/>
</dbReference>
<protein>
    <recommendedName>
        <fullName evidence="2">SGNH hydrolase-type esterase domain-containing protein</fullName>
    </recommendedName>
</protein>
<comment type="caution">
    <text evidence="3">The sequence shown here is derived from an EMBL/GenBank/DDBJ whole genome shotgun (WGS) entry which is preliminary data.</text>
</comment>
<dbReference type="EMBL" id="PJLB01000011">
    <property type="protein sequence ID" value="PND00421.1"/>
    <property type="molecule type" value="Genomic_DNA"/>
</dbReference>
<dbReference type="PANTHER" id="PTHR30383">
    <property type="entry name" value="THIOESTERASE 1/PROTEASE 1/LYSOPHOSPHOLIPASE L1"/>
    <property type="match status" value="1"/>
</dbReference>
<proteinExistence type="predicted"/>
<dbReference type="AlphaFoldDB" id="A0AAX0WI21"/>
<name>A0AAX0WI21_9BACT</name>
<dbReference type="InterPro" id="IPR036514">
    <property type="entry name" value="SGNH_hydro_sf"/>
</dbReference>
<dbReference type="Pfam" id="PF13472">
    <property type="entry name" value="Lipase_GDSL_2"/>
    <property type="match status" value="1"/>
</dbReference>
<dbReference type="SUPFAM" id="SSF52266">
    <property type="entry name" value="SGNH hydrolase"/>
    <property type="match status" value="1"/>
</dbReference>
<evidence type="ECO:0000313" key="4">
    <source>
        <dbReference type="Proteomes" id="UP000236075"/>
    </source>
</evidence>
<dbReference type="InterPro" id="IPR013830">
    <property type="entry name" value="SGNH_hydro"/>
</dbReference>
<feature type="domain" description="SGNH hydrolase-type esterase" evidence="2">
    <location>
        <begin position="54"/>
        <end position="294"/>
    </location>
</feature>